<evidence type="ECO:0000313" key="2">
    <source>
        <dbReference type="Proteomes" id="UP001629432"/>
    </source>
</evidence>
<dbReference type="PANTHER" id="PTHR33747:SF1">
    <property type="entry name" value="ADENYLATE CYCLASE-ASSOCIATED CAP C-TERMINAL DOMAIN-CONTAINING PROTEIN"/>
    <property type="match status" value="1"/>
</dbReference>
<dbReference type="InterPro" id="IPR011978">
    <property type="entry name" value="YgfB-like"/>
</dbReference>
<dbReference type="SUPFAM" id="SSF103642">
    <property type="entry name" value="Sec-C motif"/>
    <property type="match status" value="1"/>
</dbReference>
<organism evidence="1 2">
    <name type="scientific">Paraburkholderia metrosideri</name>
    <dbReference type="NCBI Taxonomy" id="580937"/>
    <lineage>
        <taxon>Bacteria</taxon>
        <taxon>Pseudomonadati</taxon>
        <taxon>Pseudomonadota</taxon>
        <taxon>Betaproteobacteria</taxon>
        <taxon>Burkholderiales</taxon>
        <taxon>Burkholderiaceae</taxon>
        <taxon>Paraburkholderia</taxon>
    </lineage>
</organism>
<dbReference type="RefSeq" id="WP_408337317.1">
    <property type="nucleotide sequence ID" value="NZ_JAQQCF010000014.1"/>
</dbReference>
<dbReference type="NCBIfam" id="NF007704">
    <property type="entry name" value="PRK10396.1"/>
    <property type="match status" value="1"/>
</dbReference>
<proteinExistence type="predicted"/>
<dbReference type="Proteomes" id="UP001629432">
    <property type="component" value="Unassembled WGS sequence"/>
</dbReference>
<sequence>MGTPTPHLPHAIGIHDSKRRSLTMSKSKLAPADLANPLSEEEFDELDEFLISDLTSEETLTIEGLDGYLTAMAIGPTTVPPSYWLPGVWGPSESDAPAFETMDQAQHILGLILRNMNGIITCLEDAPDEFEPVFGFSRVDDSEREYIDGEAWAFGFMQGLAVVRADWQALFDSEQGRAWLDPLHLMGSEELTPEEAQLVNTPEQREALTKQIPASIAAIYRFWLPHRQAVHEQKLAAMQRTEPKVGRNDPCPCGSGKKFKKCCGDAATLH</sequence>
<dbReference type="Gene3D" id="3.10.450.50">
    <property type="match status" value="1"/>
</dbReference>
<protein>
    <submittedName>
        <fullName evidence="1">UPF0149 family protein</fullName>
    </submittedName>
</protein>
<keyword evidence="2" id="KW-1185">Reference proteome</keyword>
<dbReference type="SUPFAM" id="SSF101327">
    <property type="entry name" value="YgfB-like"/>
    <property type="match status" value="1"/>
</dbReference>
<reference evidence="1 2" key="1">
    <citation type="journal article" date="2024" name="Chem. Sci.">
        <title>Discovery of megapolipeptins by genome mining of a Burkholderiales bacteria collection.</title>
        <authorList>
            <person name="Paulo B.S."/>
            <person name="Recchia M.J.J."/>
            <person name="Lee S."/>
            <person name="Fergusson C.H."/>
            <person name="Romanowski S.B."/>
            <person name="Hernandez A."/>
            <person name="Krull N."/>
            <person name="Liu D.Y."/>
            <person name="Cavanagh H."/>
            <person name="Bos A."/>
            <person name="Gray C.A."/>
            <person name="Murphy B.T."/>
            <person name="Linington R.G."/>
            <person name="Eustaquio A.S."/>
        </authorList>
    </citation>
    <scope>NUCLEOTIDE SEQUENCE [LARGE SCALE GENOMIC DNA]</scope>
    <source>
        <strain evidence="1 2">RL17-338-BIC-A</strain>
    </source>
</reference>
<dbReference type="EMBL" id="JAQQCF010000014">
    <property type="protein sequence ID" value="MFM0638423.1"/>
    <property type="molecule type" value="Genomic_DNA"/>
</dbReference>
<comment type="caution">
    <text evidence="1">The sequence shown here is derived from an EMBL/GenBank/DDBJ whole genome shotgun (WGS) entry which is preliminary data.</text>
</comment>
<accession>A0ABW9DTU0</accession>
<dbReference type="NCBIfam" id="TIGR02292">
    <property type="entry name" value="ygfB_yecA"/>
    <property type="match status" value="1"/>
</dbReference>
<dbReference type="PANTHER" id="PTHR33747">
    <property type="entry name" value="UPF0225 PROTEIN SCO1677"/>
    <property type="match status" value="1"/>
</dbReference>
<dbReference type="Pfam" id="PF02810">
    <property type="entry name" value="SEC-C"/>
    <property type="match status" value="1"/>
</dbReference>
<dbReference type="Pfam" id="PF03695">
    <property type="entry name" value="UPF0149"/>
    <property type="match status" value="1"/>
</dbReference>
<dbReference type="InterPro" id="IPR036255">
    <property type="entry name" value="YgfB-like_sf"/>
</dbReference>
<gene>
    <name evidence="1" type="ORF">PQQ63_17135</name>
</gene>
<dbReference type="InterPro" id="IPR004027">
    <property type="entry name" value="SEC_C_motif"/>
</dbReference>
<name>A0ABW9DTU0_9BURK</name>
<evidence type="ECO:0000313" key="1">
    <source>
        <dbReference type="EMBL" id="MFM0638423.1"/>
    </source>
</evidence>